<evidence type="ECO:0000313" key="3">
    <source>
        <dbReference type="Proteomes" id="UP000006729"/>
    </source>
</evidence>
<keyword evidence="1" id="KW-0472">Membrane</keyword>
<sequence length="111" mass="12765">MQEGKRQRTCLCKEAKSKTMAMKMLGCWSNGRSLLCFFLFFTFSLRVCLMLELDDEDHGKGVLVCQSYLISFSVSVLRALLLWSSALQSCILGQHCHCLLYAYYQVHLRLV</sequence>
<proteinExistence type="predicted"/>
<gene>
    <name evidence="2" type="ORF">POPTR_008G206701</name>
</gene>
<dbReference type="InParanoid" id="A0A3N7FGB8"/>
<organism evidence="2 3">
    <name type="scientific">Populus trichocarpa</name>
    <name type="common">Western balsam poplar</name>
    <name type="synonym">Populus balsamifera subsp. trichocarpa</name>
    <dbReference type="NCBI Taxonomy" id="3694"/>
    <lineage>
        <taxon>Eukaryota</taxon>
        <taxon>Viridiplantae</taxon>
        <taxon>Streptophyta</taxon>
        <taxon>Embryophyta</taxon>
        <taxon>Tracheophyta</taxon>
        <taxon>Spermatophyta</taxon>
        <taxon>Magnoliopsida</taxon>
        <taxon>eudicotyledons</taxon>
        <taxon>Gunneridae</taxon>
        <taxon>Pentapetalae</taxon>
        <taxon>rosids</taxon>
        <taxon>fabids</taxon>
        <taxon>Malpighiales</taxon>
        <taxon>Salicaceae</taxon>
        <taxon>Saliceae</taxon>
        <taxon>Populus</taxon>
    </lineage>
</organism>
<name>A0A3N7FGB8_POPTR</name>
<dbReference type="EMBL" id="CM009297">
    <property type="protein sequence ID" value="RQO95023.1"/>
    <property type="molecule type" value="Genomic_DNA"/>
</dbReference>
<feature type="transmembrane region" description="Helical" evidence="1">
    <location>
        <begin position="66"/>
        <end position="83"/>
    </location>
</feature>
<keyword evidence="1" id="KW-0812">Transmembrane</keyword>
<evidence type="ECO:0000313" key="2">
    <source>
        <dbReference type="EMBL" id="RQO95023.1"/>
    </source>
</evidence>
<dbReference type="Proteomes" id="UP000006729">
    <property type="component" value="Chromosome 8"/>
</dbReference>
<keyword evidence="1" id="KW-1133">Transmembrane helix</keyword>
<keyword evidence="3" id="KW-1185">Reference proteome</keyword>
<evidence type="ECO:0000256" key="1">
    <source>
        <dbReference type="SAM" id="Phobius"/>
    </source>
</evidence>
<protein>
    <submittedName>
        <fullName evidence="2">Uncharacterized protein</fullName>
    </submittedName>
</protein>
<accession>A0A3N7FGB8</accession>
<dbReference type="AlphaFoldDB" id="A0A3N7FGB8"/>
<reference evidence="2 3" key="1">
    <citation type="journal article" date="2006" name="Science">
        <title>The genome of black cottonwood, Populus trichocarpa (Torr. &amp; Gray).</title>
        <authorList>
            <person name="Tuskan G.A."/>
            <person name="Difazio S."/>
            <person name="Jansson S."/>
            <person name="Bohlmann J."/>
            <person name="Grigoriev I."/>
            <person name="Hellsten U."/>
            <person name="Putnam N."/>
            <person name="Ralph S."/>
            <person name="Rombauts S."/>
            <person name="Salamov A."/>
            <person name="Schein J."/>
            <person name="Sterck L."/>
            <person name="Aerts A."/>
            <person name="Bhalerao R.R."/>
            <person name="Bhalerao R.P."/>
            <person name="Blaudez D."/>
            <person name="Boerjan W."/>
            <person name="Brun A."/>
            <person name="Brunner A."/>
            <person name="Busov V."/>
            <person name="Campbell M."/>
            <person name="Carlson J."/>
            <person name="Chalot M."/>
            <person name="Chapman J."/>
            <person name="Chen G.L."/>
            <person name="Cooper D."/>
            <person name="Coutinho P.M."/>
            <person name="Couturier J."/>
            <person name="Covert S."/>
            <person name="Cronk Q."/>
            <person name="Cunningham R."/>
            <person name="Davis J."/>
            <person name="Degroeve S."/>
            <person name="Dejardin A."/>
            <person name="Depamphilis C."/>
            <person name="Detter J."/>
            <person name="Dirks B."/>
            <person name="Dubchak I."/>
            <person name="Duplessis S."/>
            <person name="Ehlting J."/>
            <person name="Ellis B."/>
            <person name="Gendler K."/>
            <person name="Goodstein D."/>
            <person name="Gribskov M."/>
            <person name="Grimwood J."/>
            <person name="Groover A."/>
            <person name="Gunter L."/>
            <person name="Hamberger B."/>
            <person name="Heinze B."/>
            <person name="Helariutta Y."/>
            <person name="Henrissat B."/>
            <person name="Holligan D."/>
            <person name="Holt R."/>
            <person name="Huang W."/>
            <person name="Islam-Faridi N."/>
            <person name="Jones S."/>
            <person name="Jones-Rhoades M."/>
            <person name="Jorgensen R."/>
            <person name="Joshi C."/>
            <person name="Kangasjarvi J."/>
            <person name="Karlsson J."/>
            <person name="Kelleher C."/>
            <person name="Kirkpatrick R."/>
            <person name="Kirst M."/>
            <person name="Kohler A."/>
            <person name="Kalluri U."/>
            <person name="Larimer F."/>
            <person name="Leebens-Mack J."/>
            <person name="Leple J.C."/>
            <person name="Locascio P."/>
            <person name="Lou Y."/>
            <person name="Lucas S."/>
            <person name="Martin F."/>
            <person name="Montanini B."/>
            <person name="Napoli C."/>
            <person name="Nelson D.R."/>
            <person name="Nelson C."/>
            <person name="Nieminen K."/>
            <person name="Nilsson O."/>
            <person name="Pereda V."/>
            <person name="Peter G."/>
            <person name="Philippe R."/>
            <person name="Pilate G."/>
            <person name="Poliakov A."/>
            <person name="Razumovskaya J."/>
            <person name="Richardson P."/>
            <person name="Rinaldi C."/>
            <person name="Ritland K."/>
            <person name="Rouze P."/>
            <person name="Ryaboy D."/>
            <person name="Schmutz J."/>
            <person name="Schrader J."/>
            <person name="Segerman B."/>
            <person name="Shin H."/>
            <person name="Siddiqui A."/>
            <person name="Sterky F."/>
            <person name="Terry A."/>
            <person name="Tsai C.J."/>
            <person name="Uberbacher E."/>
            <person name="Unneberg P."/>
            <person name="Vahala J."/>
            <person name="Wall K."/>
            <person name="Wessler S."/>
            <person name="Yang G."/>
            <person name="Yin T."/>
            <person name="Douglas C."/>
            <person name="Marra M."/>
            <person name="Sandberg G."/>
            <person name="Van de Peer Y."/>
            <person name="Rokhsar D."/>
        </authorList>
    </citation>
    <scope>NUCLEOTIDE SEQUENCE [LARGE SCALE GENOMIC DNA]</scope>
    <source>
        <strain evidence="3">cv. Nisqually</strain>
    </source>
</reference>